<evidence type="ECO:0000313" key="1">
    <source>
        <dbReference type="EMBL" id="NJP42273.1"/>
    </source>
</evidence>
<evidence type="ECO:0000313" key="2">
    <source>
        <dbReference type="Proteomes" id="UP000734511"/>
    </source>
</evidence>
<dbReference type="EMBL" id="JAATEJ010000001">
    <property type="protein sequence ID" value="NJP42273.1"/>
    <property type="molecule type" value="Genomic_DNA"/>
</dbReference>
<sequence length="113" mass="12279">MFDQSVTRVRAGTRTDRAGNTVLDWTLAERTEIGHLSVQPTVQQETATTDRPALVVTGWHVLSEPGTAPDILASDRIEFGGLTCEVVGEVAAWPDPLDGGTHHVEWSMQRITG</sequence>
<gene>
    <name evidence="1" type="ORF">HCN08_02410</name>
</gene>
<keyword evidence="2" id="KW-1185">Reference proteome</keyword>
<proteinExistence type="predicted"/>
<dbReference type="RefSeq" id="WP_167981108.1">
    <property type="nucleotide sequence ID" value="NZ_JAATEJ010000001.1"/>
</dbReference>
<organism evidence="1 2">
    <name type="scientific">Actinacidiphila epipremni</name>
    <dbReference type="NCBI Taxonomy" id="2053013"/>
    <lineage>
        <taxon>Bacteria</taxon>
        <taxon>Bacillati</taxon>
        <taxon>Actinomycetota</taxon>
        <taxon>Actinomycetes</taxon>
        <taxon>Kitasatosporales</taxon>
        <taxon>Streptomycetaceae</taxon>
        <taxon>Actinacidiphila</taxon>
    </lineage>
</organism>
<reference evidence="1 2" key="1">
    <citation type="submission" date="2020-03" db="EMBL/GenBank/DDBJ databases">
        <title>WGS of actinomycetes isolated from Thailand.</title>
        <authorList>
            <person name="Thawai C."/>
        </authorList>
    </citation>
    <scope>NUCLEOTIDE SEQUENCE [LARGE SCALE GENOMIC DNA]</scope>
    <source>
        <strain evidence="1 2">PRB2-1</strain>
    </source>
</reference>
<name>A0ABX0ZEQ0_9ACTN</name>
<dbReference type="Proteomes" id="UP000734511">
    <property type="component" value="Unassembled WGS sequence"/>
</dbReference>
<protein>
    <recommendedName>
        <fullName evidence="3">Head-to-tail stopper</fullName>
    </recommendedName>
</protein>
<comment type="caution">
    <text evidence="1">The sequence shown here is derived from an EMBL/GenBank/DDBJ whole genome shotgun (WGS) entry which is preliminary data.</text>
</comment>
<evidence type="ECO:0008006" key="3">
    <source>
        <dbReference type="Google" id="ProtNLM"/>
    </source>
</evidence>
<accession>A0ABX0ZEQ0</accession>